<feature type="domain" description="Ketopantoate reductase N-terminal" evidence="2">
    <location>
        <begin position="6"/>
        <end position="107"/>
    </location>
</feature>
<dbReference type="Gene3D" id="1.10.1040.10">
    <property type="entry name" value="N-(1-d-carboxylethyl)-l-norvaline Dehydrogenase, domain 2"/>
    <property type="match status" value="1"/>
</dbReference>
<name>A0AB39UD25_9BIFI</name>
<dbReference type="Pfam" id="PF02317">
    <property type="entry name" value="Octopine_DH"/>
    <property type="match status" value="1"/>
</dbReference>
<dbReference type="RefSeq" id="WP_369342397.1">
    <property type="nucleotide sequence ID" value="NZ_CP129675.1"/>
</dbReference>
<sequence>MAYRRIGIIGAGNTGLALAAHLVSKGFTPLVMTRHARIVNMLEEGLKVQGAIQGVLPIHATTDMHKLVSSCDLLIVSTWANAHSEILRQIARYSDESSCRSIMVLNGNWGAYQVTNFADRLGIHLGIAESAGMPYVSRRNLSEKDINLSISGIKDSITVSQESTADSELESLLALLFHDIQYEDSFFATSLSAPNPVIHAPLCLLNLARIQEREHFHILVDGFSPEAEDIIQGLDAERAAIARCLHVGYTPILEQLNGFWNVHHSSLQDFFLKQALYANLEGPRSIRHRFIQEDVPFGIVPLVDLGRTVGSSTPISKALSELYRPYLQPYDRIEFSADSLAAMSKR</sequence>
<dbReference type="InterPro" id="IPR013332">
    <property type="entry name" value="KPR_N"/>
</dbReference>
<gene>
    <name evidence="5" type="ORF">QN062_04520</name>
    <name evidence="4" type="ORF">QN216_08535</name>
    <name evidence="3" type="ORF">QN217_01930</name>
</gene>
<dbReference type="InterPro" id="IPR013328">
    <property type="entry name" value="6PGD_dom2"/>
</dbReference>
<dbReference type="InterPro" id="IPR008927">
    <property type="entry name" value="6-PGluconate_DH-like_C_sf"/>
</dbReference>
<evidence type="ECO:0000259" key="1">
    <source>
        <dbReference type="Pfam" id="PF02317"/>
    </source>
</evidence>
<dbReference type="InterPro" id="IPR003421">
    <property type="entry name" value="Opine_DH"/>
</dbReference>
<protein>
    <submittedName>
        <fullName evidence="3">NAD/NADP octopine/nopaline dehydrogenase family protein</fullName>
    </submittedName>
</protein>
<dbReference type="AlphaFoldDB" id="A0AB39UD25"/>
<evidence type="ECO:0000313" key="5">
    <source>
        <dbReference type="EMBL" id="XDS51434.1"/>
    </source>
</evidence>
<proteinExistence type="predicted"/>
<dbReference type="SUPFAM" id="SSF51735">
    <property type="entry name" value="NAD(P)-binding Rossmann-fold domains"/>
    <property type="match status" value="1"/>
</dbReference>
<organism evidence="3">
    <name type="scientific">Bifidobacterium fermentum</name>
    <dbReference type="NCBI Taxonomy" id="3059035"/>
    <lineage>
        <taxon>Bacteria</taxon>
        <taxon>Bacillati</taxon>
        <taxon>Actinomycetota</taxon>
        <taxon>Actinomycetes</taxon>
        <taxon>Bifidobacteriales</taxon>
        <taxon>Bifidobacteriaceae</taxon>
        <taxon>Bifidobacterium</taxon>
    </lineage>
</organism>
<dbReference type="SUPFAM" id="SSF48179">
    <property type="entry name" value="6-phosphogluconate dehydrogenase C-terminal domain-like"/>
    <property type="match status" value="1"/>
</dbReference>
<dbReference type="EMBL" id="CP129675">
    <property type="protein sequence ID" value="XDS46928.1"/>
    <property type="molecule type" value="Genomic_DNA"/>
</dbReference>
<accession>A0AB39UD25</accession>
<dbReference type="InterPro" id="IPR051729">
    <property type="entry name" value="Opine/Lysopine_DH"/>
</dbReference>
<evidence type="ECO:0000259" key="2">
    <source>
        <dbReference type="Pfam" id="PF02558"/>
    </source>
</evidence>
<dbReference type="PANTHER" id="PTHR38015:SF1">
    <property type="entry name" value="OPINE DEHYDROGENASE DOMAIN-CONTAINING PROTEIN"/>
    <property type="match status" value="1"/>
</dbReference>
<feature type="domain" description="Opine dehydrogenase" evidence="1">
    <location>
        <begin position="184"/>
        <end position="323"/>
    </location>
</feature>
<dbReference type="KEGG" id="bfk:QN062_04520"/>
<dbReference type="EMBL" id="CP129682">
    <property type="protein sequence ID" value="XDS48366.1"/>
    <property type="molecule type" value="Genomic_DNA"/>
</dbReference>
<evidence type="ECO:0000313" key="3">
    <source>
        <dbReference type="EMBL" id="XDS46928.1"/>
    </source>
</evidence>
<dbReference type="GO" id="GO:0016491">
    <property type="term" value="F:oxidoreductase activity"/>
    <property type="evidence" value="ECO:0007669"/>
    <property type="project" value="InterPro"/>
</dbReference>
<reference evidence="3" key="1">
    <citation type="submission" date="2023-07" db="EMBL/GenBank/DDBJ databases">
        <title>Bifidobacterium aquikefiriaerophilum sp. nov. and Bifidobacterium eccum sp. nov., isolated from water kefir.</title>
        <authorList>
            <person name="Breselge S."/>
            <person name="Bellassi P."/>
            <person name="Barcenilla C."/>
            <person name="Alvarez-Ordonez A."/>
            <person name="Morelli L."/>
            <person name="Cotter P.D."/>
        </authorList>
    </citation>
    <scope>NUCLEOTIDE SEQUENCE</scope>
    <source>
        <strain evidence="5">WK012_4_13</strain>
        <strain evidence="4">WK013_4_14</strain>
        <strain evidence="3">WK048_4_13</strain>
    </source>
</reference>
<dbReference type="PANTHER" id="PTHR38015">
    <property type="entry name" value="BLR6086 PROTEIN"/>
    <property type="match status" value="1"/>
</dbReference>
<dbReference type="Pfam" id="PF02558">
    <property type="entry name" value="ApbA"/>
    <property type="match status" value="1"/>
</dbReference>
<dbReference type="Gene3D" id="3.40.50.720">
    <property type="entry name" value="NAD(P)-binding Rossmann-like Domain"/>
    <property type="match status" value="1"/>
</dbReference>
<evidence type="ECO:0000313" key="4">
    <source>
        <dbReference type="EMBL" id="XDS48366.1"/>
    </source>
</evidence>
<dbReference type="InterPro" id="IPR036291">
    <property type="entry name" value="NAD(P)-bd_dom_sf"/>
</dbReference>
<dbReference type="EMBL" id="CP129683">
    <property type="protein sequence ID" value="XDS51434.1"/>
    <property type="molecule type" value="Genomic_DNA"/>
</dbReference>